<dbReference type="PANTHER" id="PTHR33376:SF15">
    <property type="entry name" value="BLL6794 PROTEIN"/>
    <property type="match status" value="1"/>
</dbReference>
<keyword evidence="1 2" id="KW-0732">Signal</keyword>
<gene>
    <name evidence="3" type="ORF">GCM10007935_35660</name>
</gene>
<dbReference type="EMBL" id="BSPB01000045">
    <property type="protein sequence ID" value="GLS16126.1"/>
    <property type="molecule type" value="Genomic_DNA"/>
</dbReference>
<feature type="chain" id="PRO_5047050574" evidence="2">
    <location>
        <begin position="40"/>
        <end position="351"/>
    </location>
</feature>
<protein>
    <submittedName>
        <fullName evidence="3">C4-dicarboxylate ABC transporter substrate-binding protein</fullName>
    </submittedName>
</protein>
<comment type="caution">
    <text evidence="3">The sequence shown here is derived from an EMBL/GenBank/DDBJ whole genome shotgun (WGS) entry which is preliminary data.</text>
</comment>
<dbReference type="Pfam" id="PF03480">
    <property type="entry name" value="DctP"/>
    <property type="match status" value="1"/>
</dbReference>
<keyword evidence="4" id="KW-1185">Reference proteome</keyword>
<proteinExistence type="predicted"/>
<evidence type="ECO:0000256" key="1">
    <source>
        <dbReference type="ARBA" id="ARBA00022729"/>
    </source>
</evidence>
<evidence type="ECO:0000313" key="3">
    <source>
        <dbReference type="EMBL" id="GLS16126.1"/>
    </source>
</evidence>
<reference evidence="4" key="1">
    <citation type="journal article" date="2019" name="Int. J. Syst. Evol. Microbiol.">
        <title>The Global Catalogue of Microorganisms (GCM) 10K type strain sequencing project: providing services to taxonomists for standard genome sequencing and annotation.</title>
        <authorList>
            <consortium name="The Broad Institute Genomics Platform"/>
            <consortium name="The Broad Institute Genome Sequencing Center for Infectious Disease"/>
            <person name="Wu L."/>
            <person name="Ma J."/>
        </authorList>
    </citation>
    <scope>NUCLEOTIDE SEQUENCE [LARGE SCALE GENOMIC DNA]</scope>
    <source>
        <strain evidence="4">NBRC 109341</strain>
    </source>
</reference>
<accession>A0ABQ6C7D2</accession>
<dbReference type="InterPro" id="IPR018389">
    <property type="entry name" value="DctP_fam"/>
</dbReference>
<dbReference type="InterPro" id="IPR038404">
    <property type="entry name" value="TRAP_DctP_sf"/>
</dbReference>
<feature type="signal peptide" evidence="2">
    <location>
        <begin position="1"/>
        <end position="39"/>
    </location>
</feature>
<dbReference type="PANTHER" id="PTHR33376">
    <property type="match status" value="1"/>
</dbReference>
<dbReference type="Gene3D" id="3.40.190.170">
    <property type="entry name" value="Bacterial extracellular solute-binding protein, family 7"/>
    <property type="match status" value="1"/>
</dbReference>
<dbReference type="Proteomes" id="UP001156903">
    <property type="component" value="Unassembled WGS sequence"/>
</dbReference>
<evidence type="ECO:0000313" key="4">
    <source>
        <dbReference type="Proteomes" id="UP001156903"/>
    </source>
</evidence>
<name>A0ABQ6C7D2_9BURK</name>
<sequence>MNFPLMRDGLRPRDTRRKRLFATCAISLTTLLVAPQVLAQEKVTLRVASFMPPQGFLNQAIVIPFLDRVVADSKGTLEYKWFPGGTLGRAPAEQLKLVQEGTADVAIVLPAYTPGAFDAYDVTQLPGVAGNTRAASVGAWRALEAGQIPTPDKVKVLGLVTTASNVLHMKKPLSKVADLAGQKVRAAGALQMDAMNNLGGAAVGNIRGPEIAEALSRNLLDGVLMDWIGIKEFRVDRTTSHHVDVDFGRVAIILPINAQRYASLPEAAKAAFAKHGGLAYAQTGGKAFDDAVSEYRSSYLKEKDHTAINFPASDSARIRTAFDTVVNNWVKEQPGRDKLLETFRKGAAEEK</sequence>
<evidence type="ECO:0000256" key="2">
    <source>
        <dbReference type="SAM" id="SignalP"/>
    </source>
</evidence>
<organism evidence="3 4">
    <name type="scientific">Hydrogenophaga electricum</name>
    <dbReference type="NCBI Taxonomy" id="1230953"/>
    <lineage>
        <taxon>Bacteria</taxon>
        <taxon>Pseudomonadati</taxon>
        <taxon>Pseudomonadota</taxon>
        <taxon>Betaproteobacteria</taxon>
        <taxon>Burkholderiales</taxon>
        <taxon>Comamonadaceae</taxon>
        <taxon>Hydrogenophaga</taxon>
    </lineage>
</organism>
<dbReference type="RefSeq" id="WP_284308921.1">
    <property type="nucleotide sequence ID" value="NZ_BSPB01000045.1"/>
</dbReference>